<comment type="caution">
    <text evidence="3">The sequence shown here is derived from an EMBL/GenBank/DDBJ whole genome shotgun (WGS) entry which is preliminary data.</text>
</comment>
<feature type="region of interest" description="Disordered" evidence="1">
    <location>
        <begin position="45"/>
        <end position="150"/>
    </location>
</feature>
<protein>
    <submittedName>
        <fullName evidence="3">Uncharacterized protein</fullName>
    </submittedName>
</protein>
<keyword evidence="4" id="KW-1185">Reference proteome</keyword>
<feature type="compositionally biased region" description="Low complexity" evidence="1">
    <location>
        <begin position="71"/>
        <end position="100"/>
    </location>
</feature>
<gene>
    <name evidence="3" type="ORF">PsYK624_117020</name>
</gene>
<feature type="chain" id="PRO_5040150322" evidence="2">
    <location>
        <begin position="21"/>
        <end position="161"/>
    </location>
</feature>
<evidence type="ECO:0000256" key="1">
    <source>
        <dbReference type="SAM" id="MobiDB-lite"/>
    </source>
</evidence>
<proteinExistence type="predicted"/>
<accession>A0A9P3LIT7</accession>
<dbReference type="EMBL" id="BPQB01000049">
    <property type="protein sequence ID" value="GJE95517.1"/>
    <property type="molecule type" value="Genomic_DNA"/>
</dbReference>
<feature type="signal peptide" evidence="2">
    <location>
        <begin position="1"/>
        <end position="20"/>
    </location>
</feature>
<evidence type="ECO:0000313" key="4">
    <source>
        <dbReference type="Proteomes" id="UP000703269"/>
    </source>
</evidence>
<dbReference type="AlphaFoldDB" id="A0A9P3LIT7"/>
<evidence type="ECO:0000313" key="3">
    <source>
        <dbReference type="EMBL" id="GJE95517.1"/>
    </source>
</evidence>
<feature type="compositionally biased region" description="Low complexity" evidence="1">
    <location>
        <begin position="108"/>
        <end position="135"/>
    </location>
</feature>
<keyword evidence="2" id="KW-0732">Signal</keyword>
<dbReference type="Proteomes" id="UP000703269">
    <property type="component" value="Unassembled WGS sequence"/>
</dbReference>
<name>A0A9P3LIT7_9APHY</name>
<reference evidence="3 4" key="1">
    <citation type="submission" date="2021-08" db="EMBL/GenBank/DDBJ databases">
        <title>Draft Genome Sequence of Phanerochaete sordida strain YK-624.</title>
        <authorList>
            <person name="Mori T."/>
            <person name="Dohra H."/>
            <person name="Suzuki T."/>
            <person name="Kawagishi H."/>
            <person name="Hirai H."/>
        </authorList>
    </citation>
    <scope>NUCLEOTIDE SEQUENCE [LARGE SCALE GENOMIC DNA]</scope>
    <source>
        <strain evidence="3 4">YK-624</strain>
    </source>
</reference>
<sequence>MKNTLLALFAVAASASLAAALLVINTPNEPVECVPTLLTWSGGQRESPLSFCTPTPRTPLHTAPFTLVRRPPSSSASDNVASSPAGLRAYSSSRSPTRTARPSRRSRASPAPRSAGPRTSQPARASGSASATPPARSRRRRRSPSCAARVRALRLRVQRGS</sequence>
<organism evidence="3 4">
    <name type="scientific">Phanerochaete sordida</name>
    <dbReference type="NCBI Taxonomy" id="48140"/>
    <lineage>
        <taxon>Eukaryota</taxon>
        <taxon>Fungi</taxon>
        <taxon>Dikarya</taxon>
        <taxon>Basidiomycota</taxon>
        <taxon>Agaricomycotina</taxon>
        <taxon>Agaricomycetes</taxon>
        <taxon>Polyporales</taxon>
        <taxon>Phanerochaetaceae</taxon>
        <taxon>Phanerochaete</taxon>
    </lineage>
</organism>
<evidence type="ECO:0000256" key="2">
    <source>
        <dbReference type="SAM" id="SignalP"/>
    </source>
</evidence>